<evidence type="ECO:0000313" key="2">
    <source>
        <dbReference type="Proteomes" id="UP001162992"/>
    </source>
</evidence>
<reference evidence="2" key="1">
    <citation type="journal article" date="2024" name="Proc. Natl. Acad. Sci. U.S.A.">
        <title>Extraordinary preservation of gene collinearity over three hundred million years revealed in homosporous lycophytes.</title>
        <authorList>
            <person name="Li C."/>
            <person name="Wickell D."/>
            <person name="Kuo L.Y."/>
            <person name="Chen X."/>
            <person name="Nie B."/>
            <person name="Liao X."/>
            <person name="Peng D."/>
            <person name="Ji J."/>
            <person name="Jenkins J."/>
            <person name="Williams M."/>
            <person name="Shu S."/>
            <person name="Plott C."/>
            <person name="Barry K."/>
            <person name="Rajasekar S."/>
            <person name="Grimwood J."/>
            <person name="Han X."/>
            <person name="Sun S."/>
            <person name="Hou Z."/>
            <person name="He W."/>
            <person name="Dai G."/>
            <person name="Sun C."/>
            <person name="Schmutz J."/>
            <person name="Leebens-Mack J.H."/>
            <person name="Li F.W."/>
            <person name="Wang L."/>
        </authorList>
    </citation>
    <scope>NUCLEOTIDE SEQUENCE [LARGE SCALE GENOMIC DNA]</scope>
    <source>
        <strain evidence="2">cv. PW_Plant_1</strain>
    </source>
</reference>
<sequence length="977" mass="110566">MRSQEEEEEDMSRQVRVLNVAEKPSVAKAVAGILSHGNLRVREGRSVYNKIFEFAYTIGNQPCLMSMTSVTGHLMELEFEDQFRKWHSCDPAVLYEAPVRKRIPQDKQALQRTLEEEARRCQWLVLWLDCDREGENIAFEVVDVCRSTNPHLNIWRAHFSALIEREIHQAAQTLGRPNQLFADAVDARQEIDLRIGASFTRFQTMLLRDCFVLPYLEEEKKLVLSYGPCQFPTLGFIVERYWQVQAHEPEEFWTISCFYSAESGDASFSWLRGRLFDYLSAAVIYEMCIEEPTATVCQVTGQESRKYPPHPLNTVELQKRASRYFRMSSEQTMKVAEELYQAGYMSYPRTETDFFSENTDLKGITGQQVRHPQWGPYAERLLNPEENLWRNPSNGGHDDKAHPPIHPTRFSEGEPGWTNDHKNIYELVVRHFLACVSQPAIGYGTHATIDIAGEQFSAHGLMIIAKNYLEVYRFDSWGASTIPKFEVGQQFIPTRLTLDSGTTMPPPLLSEADLISLMDQAGIGTDATMHDHIKKCLDRRYATKDAHTRFCPTNLGEALVMGYDDMGYELWKPYLRAMMEKDMKAVSEGSKSKAQILHTSLQQMRHCFLDAKMQKEKLLESMGLFFERTQSGEHRQVGENVSPCNACGVSNLALKRKPDGKYMVGCLNFPQGPPTPSPACIFSCTLFPGSLSYFQHSTEVVWIHFHQWFNSWSLFPSVIASWGPNLCRNVVWLPGAILEAAVTTEVCSSCRPGPVFKIRFKFRRAEIPLQYSSDYTGCVGGCDDILKDIINVCGSGGGARGPRGSGNGNLNRVRTCPTCGNSGHQPCECTLRRTQLPQPPDHQPNNLARSPGGEEILCLCQEACTLLTANTEANRGRKFYRCHSRLCDFFKWEEDQQPMQRVPEAEQRHGQNRMGRKKSTHRADVANTANLQGSRTHRGIAGDGRFVSATGETSQSGRCFRCGDPTHWANACPSRGL</sequence>
<accession>A0ACC2ANE9</accession>
<name>A0ACC2ANE9_DIPCM</name>
<dbReference type="Proteomes" id="UP001162992">
    <property type="component" value="Chromosome 20"/>
</dbReference>
<evidence type="ECO:0000313" key="1">
    <source>
        <dbReference type="EMBL" id="KAJ7519083.1"/>
    </source>
</evidence>
<proteinExistence type="predicted"/>
<dbReference type="EMBL" id="CM055111">
    <property type="protein sequence ID" value="KAJ7519083.1"/>
    <property type="molecule type" value="Genomic_DNA"/>
</dbReference>
<keyword evidence="2" id="KW-1185">Reference proteome</keyword>
<comment type="caution">
    <text evidence="1">The sequence shown here is derived from an EMBL/GenBank/DDBJ whole genome shotgun (WGS) entry which is preliminary data.</text>
</comment>
<protein>
    <submittedName>
        <fullName evidence="1">Uncharacterized protein</fullName>
    </submittedName>
</protein>
<gene>
    <name evidence="1" type="ORF">O6H91_20G022100</name>
</gene>
<organism evidence="1 2">
    <name type="scientific">Diphasiastrum complanatum</name>
    <name type="common">Issler's clubmoss</name>
    <name type="synonym">Lycopodium complanatum</name>
    <dbReference type="NCBI Taxonomy" id="34168"/>
    <lineage>
        <taxon>Eukaryota</taxon>
        <taxon>Viridiplantae</taxon>
        <taxon>Streptophyta</taxon>
        <taxon>Embryophyta</taxon>
        <taxon>Tracheophyta</taxon>
        <taxon>Lycopodiopsida</taxon>
        <taxon>Lycopodiales</taxon>
        <taxon>Lycopodiaceae</taxon>
        <taxon>Lycopodioideae</taxon>
        <taxon>Diphasiastrum</taxon>
    </lineage>
</organism>